<dbReference type="InParanoid" id="F4RRH8"/>
<dbReference type="HOGENOM" id="CLU_1835587_0_0_1"/>
<proteinExistence type="predicted"/>
<accession>F4RRH8</accession>
<feature type="compositionally biased region" description="Basic and acidic residues" evidence="1">
    <location>
        <begin position="35"/>
        <end position="44"/>
    </location>
</feature>
<sequence length="140" mass="15452">MANKKKDRPCTFESLNQRPQNPLDARVLALKRKAREQTLQRHGQEPLGPPQVPVNTTPIADPTQVLDDDDNNDPNDEMDDHMNAPPLDPSMDPPEVVLVDDDAIHALNRGCSAFAPKVSFHGKSSTFSQEVLMLGYGSIL</sequence>
<keyword evidence="3" id="KW-1185">Reference proteome</keyword>
<feature type="compositionally biased region" description="Acidic residues" evidence="1">
    <location>
        <begin position="66"/>
        <end position="79"/>
    </location>
</feature>
<evidence type="ECO:0000313" key="2">
    <source>
        <dbReference type="EMBL" id="EGG05027.1"/>
    </source>
</evidence>
<dbReference type="Proteomes" id="UP000001072">
    <property type="component" value="Unassembled WGS sequence"/>
</dbReference>
<organism evidence="3">
    <name type="scientific">Melampsora larici-populina (strain 98AG31 / pathotype 3-4-7)</name>
    <name type="common">Poplar leaf rust fungus</name>
    <dbReference type="NCBI Taxonomy" id="747676"/>
    <lineage>
        <taxon>Eukaryota</taxon>
        <taxon>Fungi</taxon>
        <taxon>Dikarya</taxon>
        <taxon>Basidiomycota</taxon>
        <taxon>Pucciniomycotina</taxon>
        <taxon>Pucciniomycetes</taxon>
        <taxon>Pucciniales</taxon>
        <taxon>Melampsoraceae</taxon>
        <taxon>Melampsora</taxon>
    </lineage>
</organism>
<reference evidence="3" key="1">
    <citation type="journal article" date="2011" name="Proc. Natl. Acad. Sci. U.S.A.">
        <title>Obligate biotrophy features unraveled by the genomic analysis of rust fungi.</title>
        <authorList>
            <person name="Duplessis S."/>
            <person name="Cuomo C.A."/>
            <person name="Lin Y.-C."/>
            <person name="Aerts A."/>
            <person name="Tisserant E."/>
            <person name="Veneault-Fourrey C."/>
            <person name="Joly D.L."/>
            <person name="Hacquard S."/>
            <person name="Amselem J."/>
            <person name="Cantarel B.L."/>
            <person name="Chiu R."/>
            <person name="Coutinho P.M."/>
            <person name="Feau N."/>
            <person name="Field M."/>
            <person name="Frey P."/>
            <person name="Gelhaye E."/>
            <person name="Goldberg J."/>
            <person name="Grabherr M.G."/>
            <person name="Kodira C.D."/>
            <person name="Kohler A."/>
            <person name="Kuees U."/>
            <person name="Lindquist E.A."/>
            <person name="Lucas S.M."/>
            <person name="Mago R."/>
            <person name="Mauceli E."/>
            <person name="Morin E."/>
            <person name="Murat C."/>
            <person name="Pangilinan J.L."/>
            <person name="Park R."/>
            <person name="Pearson M."/>
            <person name="Quesneville H."/>
            <person name="Rouhier N."/>
            <person name="Sakthikumar S."/>
            <person name="Salamov A.A."/>
            <person name="Schmutz J."/>
            <person name="Selles B."/>
            <person name="Shapiro H."/>
            <person name="Tanguay P."/>
            <person name="Tuskan G.A."/>
            <person name="Henrissat B."/>
            <person name="Van de Peer Y."/>
            <person name="Rouze P."/>
            <person name="Ellis J.G."/>
            <person name="Dodds P.N."/>
            <person name="Schein J.E."/>
            <person name="Zhong S."/>
            <person name="Hamelin R.C."/>
            <person name="Grigoriev I.V."/>
            <person name="Szabo L.J."/>
            <person name="Martin F."/>
        </authorList>
    </citation>
    <scope>NUCLEOTIDE SEQUENCE [LARGE SCALE GENOMIC DNA]</scope>
    <source>
        <strain evidence="3">98AG31 / pathotype 3-4-7</strain>
    </source>
</reference>
<dbReference type="VEuPathDB" id="FungiDB:MELLADRAFT_107955"/>
<protein>
    <submittedName>
        <fullName evidence="2">Uncharacterized protein</fullName>
    </submittedName>
</protein>
<evidence type="ECO:0000313" key="3">
    <source>
        <dbReference type="Proteomes" id="UP000001072"/>
    </source>
</evidence>
<name>F4RRH8_MELLP</name>
<dbReference type="RefSeq" id="XP_007411780.1">
    <property type="nucleotide sequence ID" value="XM_007411718.1"/>
</dbReference>
<dbReference type="AlphaFoldDB" id="F4RRH8"/>
<dbReference type="KEGG" id="mlr:MELLADRAFT_107955"/>
<dbReference type="EMBL" id="GL883115">
    <property type="protein sequence ID" value="EGG05027.1"/>
    <property type="molecule type" value="Genomic_DNA"/>
</dbReference>
<gene>
    <name evidence="2" type="ORF">MELLADRAFT_107955</name>
</gene>
<dbReference type="GeneID" id="18923321"/>
<evidence type="ECO:0000256" key="1">
    <source>
        <dbReference type="SAM" id="MobiDB-lite"/>
    </source>
</evidence>
<feature type="region of interest" description="Disordered" evidence="1">
    <location>
        <begin position="1"/>
        <end position="95"/>
    </location>
</feature>